<name>A0A2A5KXD1_9HYPH</name>
<dbReference type="CDD" id="cd01949">
    <property type="entry name" value="GGDEF"/>
    <property type="match status" value="1"/>
</dbReference>
<dbReference type="InterPro" id="IPR052155">
    <property type="entry name" value="Biofilm_reg_signaling"/>
</dbReference>
<reference evidence="4 5" key="1">
    <citation type="submission" date="2017-09" db="EMBL/GenBank/DDBJ databases">
        <title>Comparative genomics of rhizobia isolated from Phaseolus vulgaris in China.</title>
        <authorList>
            <person name="Tong W."/>
        </authorList>
    </citation>
    <scope>NUCLEOTIDE SEQUENCE [LARGE SCALE GENOMIC DNA]</scope>
    <source>
        <strain evidence="4 5">L101</strain>
    </source>
</reference>
<evidence type="ECO:0000259" key="2">
    <source>
        <dbReference type="PROSITE" id="PS50883"/>
    </source>
</evidence>
<dbReference type="FunFam" id="3.30.70.270:FF:000001">
    <property type="entry name" value="Diguanylate cyclase domain protein"/>
    <property type="match status" value="1"/>
</dbReference>
<feature type="domain" description="EAL" evidence="2">
    <location>
        <begin position="404"/>
        <end position="648"/>
    </location>
</feature>
<evidence type="ECO:0000313" key="5">
    <source>
        <dbReference type="Proteomes" id="UP000218807"/>
    </source>
</evidence>
<dbReference type="InterPro" id="IPR000160">
    <property type="entry name" value="GGDEF_dom"/>
</dbReference>
<dbReference type="EMBL" id="NXDM01000005">
    <property type="protein sequence ID" value="PCK81709.1"/>
    <property type="molecule type" value="Genomic_DNA"/>
</dbReference>
<feature type="transmembrane region" description="Helical" evidence="1">
    <location>
        <begin position="42"/>
        <end position="60"/>
    </location>
</feature>
<accession>A0A2A5KXD1</accession>
<keyword evidence="1" id="KW-1133">Transmembrane helix</keyword>
<dbReference type="PROSITE" id="PS50883">
    <property type="entry name" value="EAL"/>
    <property type="match status" value="1"/>
</dbReference>
<dbReference type="PROSITE" id="PS50887">
    <property type="entry name" value="GGDEF"/>
    <property type="match status" value="1"/>
</dbReference>
<feature type="transmembrane region" description="Helical" evidence="1">
    <location>
        <begin position="66"/>
        <end position="85"/>
    </location>
</feature>
<feature type="transmembrane region" description="Helical" evidence="1">
    <location>
        <begin position="148"/>
        <end position="167"/>
    </location>
</feature>
<gene>
    <name evidence="4" type="ORF">CPT34_07840</name>
</gene>
<dbReference type="Gene3D" id="3.20.20.450">
    <property type="entry name" value="EAL domain"/>
    <property type="match status" value="1"/>
</dbReference>
<dbReference type="AlphaFoldDB" id="A0A2A5KXD1"/>
<dbReference type="InterPro" id="IPR035919">
    <property type="entry name" value="EAL_sf"/>
</dbReference>
<protein>
    <submittedName>
        <fullName evidence="4">GGDEF-domain containing protein</fullName>
    </submittedName>
</protein>
<keyword evidence="1" id="KW-0472">Membrane</keyword>
<dbReference type="SMART" id="SM00052">
    <property type="entry name" value="EAL"/>
    <property type="match status" value="1"/>
</dbReference>
<organism evidence="4 5">
    <name type="scientific">Rhizobium sophoriradicis</name>
    <dbReference type="NCBI Taxonomy" id="1535245"/>
    <lineage>
        <taxon>Bacteria</taxon>
        <taxon>Pseudomonadati</taxon>
        <taxon>Pseudomonadota</taxon>
        <taxon>Alphaproteobacteria</taxon>
        <taxon>Hyphomicrobiales</taxon>
        <taxon>Rhizobiaceae</taxon>
        <taxon>Rhizobium/Agrobacterium group</taxon>
        <taxon>Rhizobium</taxon>
    </lineage>
</organism>
<dbReference type="NCBIfam" id="TIGR00254">
    <property type="entry name" value="GGDEF"/>
    <property type="match status" value="1"/>
</dbReference>
<dbReference type="Pfam" id="PF00563">
    <property type="entry name" value="EAL"/>
    <property type="match status" value="1"/>
</dbReference>
<evidence type="ECO:0000256" key="1">
    <source>
        <dbReference type="SAM" id="Phobius"/>
    </source>
</evidence>
<feature type="transmembrane region" description="Helical" evidence="1">
    <location>
        <begin position="124"/>
        <end position="141"/>
    </location>
</feature>
<proteinExistence type="predicted"/>
<dbReference type="SUPFAM" id="SSF141868">
    <property type="entry name" value="EAL domain-like"/>
    <property type="match status" value="1"/>
</dbReference>
<dbReference type="Pfam" id="PF00990">
    <property type="entry name" value="GGDEF"/>
    <property type="match status" value="1"/>
</dbReference>
<dbReference type="SMART" id="SM00267">
    <property type="entry name" value="GGDEF"/>
    <property type="match status" value="1"/>
</dbReference>
<feature type="domain" description="GGDEF" evidence="3">
    <location>
        <begin position="257"/>
        <end position="395"/>
    </location>
</feature>
<dbReference type="GO" id="GO:0003824">
    <property type="term" value="F:catalytic activity"/>
    <property type="evidence" value="ECO:0007669"/>
    <property type="project" value="UniProtKB-ARBA"/>
</dbReference>
<dbReference type="InterPro" id="IPR043128">
    <property type="entry name" value="Rev_trsase/Diguanyl_cyclase"/>
</dbReference>
<dbReference type="SUPFAM" id="SSF55073">
    <property type="entry name" value="Nucleotide cyclase"/>
    <property type="match status" value="1"/>
</dbReference>
<evidence type="ECO:0000259" key="3">
    <source>
        <dbReference type="PROSITE" id="PS50887"/>
    </source>
</evidence>
<dbReference type="Gene3D" id="3.30.70.270">
    <property type="match status" value="1"/>
</dbReference>
<feature type="transmembrane region" description="Helical" evidence="1">
    <location>
        <begin position="92"/>
        <end position="112"/>
    </location>
</feature>
<dbReference type="Proteomes" id="UP000218807">
    <property type="component" value="Unassembled WGS sequence"/>
</dbReference>
<dbReference type="CDD" id="cd01948">
    <property type="entry name" value="EAL"/>
    <property type="match status" value="1"/>
</dbReference>
<dbReference type="PANTHER" id="PTHR44757:SF2">
    <property type="entry name" value="BIOFILM ARCHITECTURE MAINTENANCE PROTEIN MBAA"/>
    <property type="match status" value="1"/>
</dbReference>
<keyword evidence="5" id="KW-1185">Reference proteome</keyword>
<comment type="caution">
    <text evidence="4">The sequence shown here is derived from an EMBL/GenBank/DDBJ whole genome shotgun (WGS) entry which is preliminary data.</text>
</comment>
<keyword evidence="1" id="KW-0812">Transmembrane</keyword>
<sequence>MSAAYPTVRCDESTDSFSFAEACKSLEAENDSVRRQSARHGLWIAVAVYVSFALPDQWLIPDVAPVTIAARVVVAVMALLAFEALRLAKAKIVWLDITCAAALLAGYLGWLYPAIGTRDVAAMSYYMIFGAIFMMGANLFFSFSFRLSVITSSVVLCAFFVTIETYFPSSQVYKIAFGMFYISCFVFTSSINWRLNVERRSVLLNAAEARYQHWEASERGRSLLELSNTDYLTGINNRRALDRRLDECWAAWKDEGRDFVVFLIDVDFFKRFNDRYGHQEGDRCLAVIANLLKAVVESSGGMIGRYGGEEFIVVMPAETPSVAMSLAERIRMEVEFLAIAHDERPDDSAIVTVSIGVAFTSEDVGEKVERIVREADLALYNAKASGRNCIRRFDPSLPRPDDNAGKLVPLLTAAIDRKLVSLVYQPIFDLTNERAKAVEALMRLRMPDGTAVSPRTFIPVAERTGAILELGKWAIETACRDILMTDRMATVSVNVSPIQLRSPGFAASVADILARCGVSGSRLALEVTEGLDMDMQSEVLKCIADLRALGVEIWLDDFGSGFAGLSWLRAIEFQTVKVDRTFLHDCSNQRGLTMLQDMVALIRNRGNTILVEGVETAAQLSLLKDLRIDRVQGFHMGMPVSAERLNAA</sequence>
<dbReference type="InterPro" id="IPR029787">
    <property type="entry name" value="Nucleotide_cyclase"/>
</dbReference>
<evidence type="ECO:0000313" key="4">
    <source>
        <dbReference type="EMBL" id="PCK81709.1"/>
    </source>
</evidence>
<dbReference type="PANTHER" id="PTHR44757">
    <property type="entry name" value="DIGUANYLATE CYCLASE DGCP"/>
    <property type="match status" value="1"/>
</dbReference>
<dbReference type="InterPro" id="IPR001633">
    <property type="entry name" value="EAL_dom"/>
</dbReference>
<dbReference type="RefSeq" id="WP_096762467.1">
    <property type="nucleotide sequence ID" value="NZ_NXDM01000005.1"/>
</dbReference>